<keyword evidence="1 2" id="KW-0597">Phosphoprotein</keyword>
<evidence type="ECO:0000313" key="4">
    <source>
        <dbReference type="EMBL" id="MBB5713191.1"/>
    </source>
</evidence>
<organism evidence="4 5">
    <name type="scientific">Sphingomonas aerophila</name>
    <dbReference type="NCBI Taxonomy" id="1344948"/>
    <lineage>
        <taxon>Bacteria</taxon>
        <taxon>Pseudomonadati</taxon>
        <taxon>Pseudomonadota</taxon>
        <taxon>Alphaproteobacteria</taxon>
        <taxon>Sphingomonadales</taxon>
        <taxon>Sphingomonadaceae</taxon>
        <taxon>Sphingomonas</taxon>
    </lineage>
</organism>
<dbReference type="Gene3D" id="3.40.50.2300">
    <property type="match status" value="1"/>
</dbReference>
<evidence type="ECO:0000256" key="2">
    <source>
        <dbReference type="PROSITE-ProRule" id="PRU00169"/>
    </source>
</evidence>
<evidence type="ECO:0000259" key="3">
    <source>
        <dbReference type="PROSITE" id="PS50110"/>
    </source>
</evidence>
<evidence type="ECO:0000256" key="1">
    <source>
        <dbReference type="ARBA" id="ARBA00022553"/>
    </source>
</evidence>
<gene>
    <name evidence="4" type="ORF">FHS94_000010</name>
</gene>
<sequence>MQTLTGRHVLVVDDESMIRLMLADTLEQNGCLVQEADGGAMALERLAADHAYDLLVTDIRMPEMDGWTLAERARELRPDLAVLYVTGYPGDKTRSVAGAEVLLKPFLGADLIRAATKLMN</sequence>
<comment type="caution">
    <text evidence="4">The sequence shown here is derived from an EMBL/GenBank/DDBJ whole genome shotgun (WGS) entry which is preliminary data.</text>
</comment>
<keyword evidence="5" id="KW-1185">Reference proteome</keyword>
<dbReference type="InterPro" id="IPR011006">
    <property type="entry name" value="CheY-like_superfamily"/>
</dbReference>
<dbReference type="AlphaFoldDB" id="A0A7W9B9N7"/>
<evidence type="ECO:0000313" key="5">
    <source>
        <dbReference type="Proteomes" id="UP000546200"/>
    </source>
</evidence>
<dbReference type="PANTHER" id="PTHR44591">
    <property type="entry name" value="STRESS RESPONSE REGULATOR PROTEIN 1"/>
    <property type="match status" value="1"/>
</dbReference>
<dbReference type="PROSITE" id="PS50110">
    <property type="entry name" value="RESPONSE_REGULATORY"/>
    <property type="match status" value="1"/>
</dbReference>
<accession>A0A7W9B9N7</accession>
<dbReference type="EMBL" id="JACIJK010000001">
    <property type="protein sequence ID" value="MBB5713191.1"/>
    <property type="molecule type" value="Genomic_DNA"/>
</dbReference>
<reference evidence="4 5" key="1">
    <citation type="submission" date="2020-08" db="EMBL/GenBank/DDBJ databases">
        <title>Genomic Encyclopedia of Type Strains, Phase IV (KMG-IV): sequencing the most valuable type-strain genomes for metagenomic binning, comparative biology and taxonomic classification.</title>
        <authorList>
            <person name="Goeker M."/>
        </authorList>
    </citation>
    <scope>NUCLEOTIDE SEQUENCE [LARGE SCALE GENOMIC DNA]</scope>
    <source>
        <strain evidence="4 5">DSM 100044</strain>
    </source>
</reference>
<dbReference type="GO" id="GO:0000160">
    <property type="term" value="P:phosphorelay signal transduction system"/>
    <property type="evidence" value="ECO:0007669"/>
    <property type="project" value="InterPro"/>
</dbReference>
<dbReference type="SUPFAM" id="SSF52172">
    <property type="entry name" value="CheY-like"/>
    <property type="match status" value="1"/>
</dbReference>
<dbReference type="Pfam" id="PF00072">
    <property type="entry name" value="Response_reg"/>
    <property type="match status" value="1"/>
</dbReference>
<dbReference type="RefSeq" id="WP_184053020.1">
    <property type="nucleotide sequence ID" value="NZ_JACIJK010000001.1"/>
</dbReference>
<feature type="domain" description="Response regulatory" evidence="3">
    <location>
        <begin position="8"/>
        <end position="119"/>
    </location>
</feature>
<name>A0A7W9B9N7_9SPHN</name>
<feature type="modified residue" description="4-aspartylphosphate" evidence="2">
    <location>
        <position position="58"/>
    </location>
</feature>
<dbReference type="SMART" id="SM00448">
    <property type="entry name" value="REC"/>
    <property type="match status" value="1"/>
</dbReference>
<dbReference type="Proteomes" id="UP000546200">
    <property type="component" value="Unassembled WGS sequence"/>
</dbReference>
<dbReference type="InterPro" id="IPR050595">
    <property type="entry name" value="Bact_response_regulator"/>
</dbReference>
<dbReference type="PANTHER" id="PTHR44591:SF21">
    <property type="entry name" value="TWO-COMPONENT RESPONSE REGULATOR"/>
    <property type="match status" value="1"/>
</dbReference>
<proteinExistence type="predicted"/>
<dbReference type="InterPro" id="IPR001789">
    <property type="entry name" value="Sig_transdc_resp-reg_receiver"/>
</dbReference>
<protein>
    <submittedName>
        <fullName evidence="4">CheY-like chemotaxis protein</fullName>
    </submittedName>
</protein>